<keyword evidence="5 7" id="KW-0496">Mitochondrion</keyword>
<evidence type="ECO:0000256" key="6">
    <source>
        <dbReference type="ARBA" id="ARBA00023136"/>
    </source>
</evidence>
<keyword evidence="6" id="KW-0472">Membrane</keyword>
<accession>A0A6J2JWQ8</accession>
<name>A0A6J2JWQ8_BOMMA</name>
<dbReference type="GeneID" id="114245779"/>
<comment type="subunit">
    <text evidence="7">Component of the mitochondrial contact site and cristae organizing system (MICOS) complex.</text>
</comment>
<protein>
    <recommendedName>
        <fullName evidence="7">MICOS complex subunit</fullName>
    </recommendedName>
</protein>
<comment type="subcellular location">
    <subcellularLocation>
        <location evidence="7">Mitochondrion inner membrane</location>
    </subcellularLocation>
    <subcellularLocation>
        <location evidence="1">Mitochondrion membrane</location>
    </subcellularLocation>
</comment>
<evidence type="ECO:0000256" key="1">
    <source>
        <dbReference type="ARBA" id="ARBA00004325"/>
    </source>
</evidence>
<dbReference type="GO" id="GO:0042407">
    <property type="term" value="P:cristae formation"/>
    <property type="evidence" value="ECO:0007669"/>
    <property type="project" value="InterPro"/>
</dbReference>
<dbReference type="Pfam" id="PF09769">
    <property type="entry name" value="ApoO"/>
    <property type="match status" value="1"/>
</dbReference>
<comment type="similarity">
    <text evidence="2">Belongs to the apolipoprotein O/MICOS complex subunit Mic27 family.</text>
</comment>
<organism evidence="9 10">
    <name type="scientific">Bombyx mandarina</name>
    <name type="common">Wild silk moth</name>
    <name type="synonym">Wild silkworm</name>
    <dbReference type="NCBI Taxonomy" id="7092"/>
    <lineage>
        <taxon>Eukaryota</taxon>
        <taxon>Metazoa</taxon>
        <taxon>Ecdysozoa</taxon>
        <taxon>Arthropoda</taxon>
        <taxon>Hexapoda</taxon>
        <taxon>Insecta</taxon>
        <taxon>Pterygota</taxon>
        <taxon>Neoptera</taxon>
        <taxon>Endopterygota</taxon>
        <taxon>Lepidoptera</taxon>
        <taxon>Glossata</taxon>
        <taxon>Ditrysia</taxon>
        <taxon>Bombycoidea</taxon>
        <taxon>Bombycidae</taxon>
        <taxon>Bombycinae</taxon>
        <taxon>Bombyx</taxon>
    </lineage>
</organism>
<keyword evidence="4" id="KW-1133">Transmembrane helix</keyword>
<dbReference type="KEGG" id="bman:114245779"/>
<evidence type="ECO:0000256" key="4">
    <source>
        <dbReference type="ARBA" id="ARBA00022989"/>
    </source>
</evidence>
<evidence type="ECO:0000256" key="5">
    <source>
        <dbReference type="ARBA" id="ARBA00023128"/>
    </source>
</evidence>
<evidence type="ECO:0000256" key="7">
    <source>
        <dbReference type="RuleBase" id="RU363021"/>
    </source>
</evidence>
<evidence type="ECO:0000256" key="8">
    <source>
        <dbReference type="SAM" id="SignalP"/>
    </source>
</evidence>
<feature type="chain" id="PRO_5027025998" description="MICOS complex subunit" evidence="8">
    <location>
        <begin position="23"/>
        <end position="250"/>
    </location>
</feature>
<dbReference type="GO" id="GO:0061617">
    <property type="term" value="C:MICOS complex"/>
    <property type="evidence" value="ECO:0007669"/>
    <property type="project" value="UniProtKB-UniRule"/>
</dbReference>
<evidence type="ECO:0000313" key="10">
    <source>
        <dbReference type="RefSeq" id="XP_028033853.1"/>
    </source>
</evidence>
<comment type="function">
    <text evidence="7">Component of the MICOS complex, a large protein complex of the mitochondrial inner membrane that plays crucial roles in the maintenance of crista junctions, inner membrane architecture, and formation of contact sites to the outer membrane.</text>
</comment>
<sequence>MMLRKVVISSMGAIALVPVIKAAAPINEASNGPAKPPPMRVSELPLYETPHADYAEYLEAKAHEQKTSYLKSALLPPVRALREQVQTFVDQTDFIKHSIQDNYHEIQDKSEWIFKYLREEENKEVRYGAVAMGGLTGFIFGLRGGFIRRMIYAGAGTTAMGLVCFPEDTKEIYKNNSVLAKQYINIAYNFLYGVKPGDPQLEVKFPELSLPKDFSEFVEMTVSLASSFKQAVMPPPKEVPEVSKSSEKAE</sequence>
<proteinExistence type="inferred from homology"/>
<dbReference type="InterPro" id="IPR033182">
    <property type="entry name" value="MIC26/MIC27_animal"/>
</dbReference>
<dbReference type="PANTHER" id="PTHR14564">
    <property type="entry name" value="MICOS COMPLEX SUBUNIT MIC26 / MIC27 FAMILY MEMBER"/>
    <property type="match status" value="1"/>
</dbReference>
<feature type="signal peptide" evidence="8">
    <location>
        <begin position="1"/>
        <end position="22"/>
    </location>
</feature>
<keyword evidence="8" id="KW-0732">Signal</keyword>
<keyword evidence="7" id="KW-0999">Mitochondrion inner membrane</keyword>
<gene>
    <name evidence="10" type="primary">LOC114245779</name>
</gene>
<reference evidence="10" key="1">
    <citation type="submission" date="2025-08" db="UniProtKB">
        <authorList>
            <consortium name="RefSeq"/>
        </authorList>
    </citation>
    <scope>IDENTIFICATION</scope>
    <source>
        <tissue evidence="10">Silk gland</tissue>
    </source>
</reference>
<dbReference type="RefSeq" id="XP_028033853.1">
    <property type="nucleotide sequence ID" value="XM_028178052.1"/>
</dbReference>
<evidence type="ECO:0000256" key="3">
    <source>
        <dbReference type="ARBA" id="ARBA00022692"/>
    </source>
</evidence>
<dbReference type="OrthoDB" id="5973346at2759"/>
<dbReference type="AlphaFoldDB" id="A0A6J2JWQ8"/>
<dbReference type="Proteomes" id="UP000504629">
    <property type="component" value="Unplaced"/>
</dbReference>
<evidence type="ECO:0000313" key="9">
    <source>
        <dbReference type="Proteomes" id="UP000504629"/>
    </source>
</evidence>
<keyword evidence="3" id="KW-0812">Transmembrane</keyword>
<keyword evidence="9" id="KW-1185">Reference proteome</keyword>
<dbReference type="InterPro" id="IPR019166">
    <property type="entry name" value="MIC26/MIC27"/>
</dbReference>
<evidence type="ECO:0000256" key="2">
    <source>
        <dbReference type="ARBA" id="ARBA00010904"/>
    </source>
</evidence>